<reference evidence="1 2" key="2">
    <citation type="journal article" date="2019" name="G3 (Bethesda)">
        <title>Hybrid Assembly of the Genome of the Entomopathogenic Nematode Steinernema carpocapsae Identifies the X-Chromosome.</title>
        <authorList>
            <person name="Serra L."/>
            <person name="Macchietto M."/>
            <person name="Macias-Munoz A."/>
            <person name="McGill C.J."/>
            <person name="Rodriguez I.M."/>
            <person name="Rodriguez B."/>
            <person name="Murad R."/>
            <person name="Mortazavi A."/>
        </authorList>
    </citation>
    <scope>NUCLEOTIDE SEQUENCE [LARGE SCALE GENOMIC DNA]</scope>
    <source>
        <strain evidence="1 2">ALL</strain>
    </source>
</reference>
<dbReference type="EMBL" id="AZBU02000006">
    <property type="protein sequence ID" value="TKR72737.1"/>
    <property type="molecule type" value="Genomic_DNA"/>
</dbReference>
<name>A0A4U5MSM7_STECR</name>
<gene>
    <name evidence="1" type="ORF">L596_020143</name>
</gene>
<sequence length="83" mass="9222">MQKLGTKITYKPNGEGQTTNAVFAEPTQPISAILGSNDSVEAPPQFICETYLSRRFRSKNSAFWAQKRDFAYEMNASFGAPNV</sequence>
<dbReference type="AlphaFoldDB" id="A0A4U5MSM7"/>
<evidence type="ECO:0000313" key="1">
    <source>
        <dbReference type="EMBL" id="TKR72737.1"/>
    </source>
</evidence>
<comment type="caution">
    <text evidence="1">The sequence shown here is derived from an EMBL/GenBank/DDBJ whole genome shotgun (WGS) entry which is preliminary data.</text>
</comment>
<evidence type="ECO:0000313" key="2">
    <source>
        <dbReference type="Proteomes" id="UP000298663"/>
    </source>
</evidence>
<protein>
    <submittedName>
        <fullName evidence="1">Uncharacterized protein</fullName>
    </submittedName>
</protein>
<organism evidence="1 2">
    <name type="scientific">Steinernema carpocapsae</name>
    <name type="common">Entomopathogenic nematode</name>
    <dbReference type="NCBI Taxonomy" id="34508"/>
    <lineage>
        <taxon>Eukaryota</taxon>
        <taxon>Metazoa</taxon>
        <taxon>Ecdysozoa</taxon>
        <taxon>Nematoda</taxon>
        <taxon>Chromadorea</taxon>
        <taxon>Rhabditida</taxon>
        <taxon>Tylenchina</taxon>
        <taxon>Panagrolaimomorpha</taxon>
        <taxon>Strongyloidoidea</taxon>
        <taxon>Steinernematidae</taxon>
        <taxon>Steinernema</taxon>
    </lineage>
</organism>
<dbReference type="Proteomes" id="UP000298663">
    <property type="component" value="Unassembled WGS sequence"/>
</dbReference>
<reference evidence="1 2" key="1">
    <citation type="journal article" date="2015" name="Genome Biol.">
        <title>Comparative genomics of Steinernema reveals deeply conserved gene regulatory networks.</title>
        <authorList>
            <person name="Dillman A.R."/>
            <person name="Macchietto M."/>
            <person name="Porter C.F."/>
            <person name="Rogers A."/>
            <person name="Williams B."/>
            <person name="Antoshechkin I."/>
            <person name="Lee M.M."/>
            <person name="Goodwin Z."/>
            <person name="Lu X."/>
            <person name="Lewis E.E."/>
            <person name="Goodrich-Blair H."/>
            <person name="Stock S.P."/>
            <person name="Adams B.J."/>
            <person name="Sternberg P.W."/>
            <person name="Mortazavi A."/>
        </authorList>
    </citation>
    <scope>NUCLEOTIDE SEQUENCE [LARGE SCALE GENOMIC DNA]</scope>
    <source>
        <strain evidence="1 2">ALL</strain>
    </source>
</reference>
<keyword evidence="2" id="KW-1185">Reference proteome</keyword>
<proteinExistence type="predicted"/>
<accession>A0A4U5MSM7</accession>